<keyword evidence="1" id="KW-0645">Protease</keyword>
<dbReference type="SUPFAM" id="SSF56672">
    <property type="entry name" value="DNA/RNA polymerases"/>
    <property type="match status" value="1"/>
</dbReference>
<dbReference type="Proteomes" id="UP000663873">
    <property type="component" value="Unassembled WGS sequence"/>
</dbReference>
<keyword evidence="10" id="KW-1185">Reference proteome</keyword>
<dbReference type="GO" id="GO:0003964">
    <property type="term" value="F:RNA-directed DNA polymerase activity"/>
    <property type="evidence" value="ECO:0007669"/>
    <property type="project" value="UniProtKB-KW"/>
</dbReference>
<dbReference type="Pfam" id="PF00078">
    <property type="entry name" value="RVT_1"/>
    <property type="match status" value="1"/>
</dbReference>
<proteinExistence type="predicted"/>
<keyword evidence="4" id="KW-0540">Nuclease</keyword>
<evidence type="ECO:0000256" key="6">
    <source>
        <dbReference type="ARBA" id="ARBA00022801"/>
    </source>
</evidence>
<organism evidence="9 10">
    <name type="scientific">Rotaria socialis</name>
    <dbReference type="NCBI Taxonomy" id="392032"/>
    <lineage>
        <taxon>Eukaryota</taxon>
        <taxon>Metazoa</taxon>
        <taxon>Spiralia</taxon>
        <taxon>Gnathifera</taxon>
        <taxon>Rotifera</taxon>
        <taxon>Eurotatoria</taxon>
        <taxon>Bdelloidea</taxon>
        <taxon>Philodinida</taxon>
        <taxon>Philodinidae</taxon>
        <taxon>Rotaria</taxon>
    </lineage>
</organism>
<dbReference type="CDD" id="cd01647">
    <property type="entry name" value="RT_LTR"/>
    <property type="match status" value="1"/>
</dbReference>
<dbReference type="Gene3D" id="3.10.10.10">
    <property type="entry name" value="HIV Type 1 Reverse Transcriptase, subunit A, domain 1"/>
    <property type="match status" value="1"/>
</dbReference>
<dbReference type="AlphaFoldDB" id="A0A821PRV2"/>
<dbReference type="GO" id="GO:0004519">
    <property type="term" value="F:endonuclease activity"/>
    <property type="evidence" value="ECO:0007669"/>
    <property type="project" value="UniProtKB-KW"/>
</dbReference>
<protein>
    <recommendedName>
        <fullName evidence="8">Reverse transcriptase domain-containing protein</fullName>
    </recommendedName>
</protein>
<evidence type="ECO:0000259" key="8">
    <source>
        <dbReference type="PROSITE" id="PS50878"/>
    </source>
</evidence>
<evidence type="ECO:0000256" key="5">
    <source>
        <dbReference type="ARBA" id="ARBA00022759"/>
    </source>
</evidence>
<dbReference type="GO" id="GO:0006508">
    <property type="term" value="P:proteolysis"/>
    <property type="evidence" value="ECO:0007669"/>
    <property type="project" value="UniProtKB-KW"/>
</dbReference>
<dbReference type="InterPro" id="IPR043502">
    <property type="entry name" value="DNA/RNA_pol_sf"/>
</dbReference>
<feature type="non-terminal residue" evidence="9">
    <location>
        <position position="78"/>
    </location>
</feature>
<dbReference type="FunFam" id="3.10.10.10:FF:000007">
    <property type="entry name" value="Retrovirus-related Pol polyprotein from transposon 17.6-like Protein"/>
    <property type="match status" value="1"/>
</dbReference>
<evidence type="ECO:0000256" key="4">
    <source>
        <dbReference type="ARBA" id="ARBA00022722"/>
    </source>
</evidence>
<keyword evidence="7" id="KW-0695">RNA-directed DNA polymerase</keyword>
<keyword evidence="2" id="KW-0808">Transferase</keyword>
<sequence length="78" mass="8990">MELALQTLGAGYHFFSKLDLKSGFWQFPINTKDRFKTAFITPFGLYEWNVLPQGLRNAPPSFQRIMNKVLSSCIDFSL</sequence>
<dbReference type="EMBL" id="CAJOBP010049766">
    <property type="protein sequence ID" value="CAF4807531.1"/>
    <property type="molecule type" value="Genomic_DNA"/>
</dbReference>
<dbReference type="PANTHER" id="PTHR24559:SF444">
    <property type="entry name" value="REVERSE TRANSCRIPTASE DOMAIN-CONTAINING PROTEIN"/>
    <property type="match status" value="1"/>
</dbReference>
<dbReference type="InterPro" id="IPR053134">
    <property type="entry name" value="RNA-dir_DNA_polymerase"/>
</dbReference>
<keyword evidence="5" id="KW-0255">Endonuclease</keyword>
<accession>A0A821PRV2</accession>
<keyword evidence="6" id="KW-0378">Hydrolase</keyword>
<evidence type="ECO:0000256" key="1">
    <source>
        <dbReference type="ARBA" id="ARBA00022670"/>
    </source>
</evidence>
<evidence type="ECO:0000256" key="3">
    <source>
        <dbReference type="ARBA" id="ARBA00022695"/>
    </source>
</evidence>
<dbReference type="InterPro" id="IPR000477">
    <property type="entry name" value="RT_dom"/>
</dbReference>
<evidence type="ECO:0000256" key="7">
    <source>
        <dbReference type="ARBA" id="ARBA00022918"/>
    </source>
</evidence>
<comment type="caution">
    <text evidence="9">The sequence shown here is derived from an EMBL/GenBank/DDBJ whole genome shotgun (WGS) entry which is preliminary data.</text>
</comment>
<feature type="domain" description="Reverse transcriptase" evidence="8">
    <location>
        <begin position="1"/>
        <end position="78"/>
    </location>
</feature>
<evidence type="ECO:0000256" key="2">
    <source>
        <dbReference type="ARBA" id="ARBA00022679"/>
    </source>
</evidence>
<dbReference type="InterPro" id="IPR043128">
    <property type="entry name" value="Rev_trsase/Diguanyl_cyclase"/>
</dbReference>
<dbReference type="GO" id="GO:0008233">
    <property type="term" value="F:peptidase activity"/>
    <property type="evidence" value="ECO:0007669"/>
    <property type="project" value="UniProtKB-KW"/>
</dbReference>
<reference evidence="9" key="1">
    <citation type="submission" date="2021-02" db="EMBL/GenBank/DDBJ databases">
        <authorList>
            <person name="Nowell W R."/>
        </authorList>
    </citation>
    <scope>NUCLEOTIDE SEQUENCE</scope>
</reference>
<evidence type="ECO:0000313" key="9">
    <source>
        <dbReference type="EMBL" id="CAF4807531.1"/>
    </source>
</evidence>
<keyword evidence="3" id="KW-0548">Nucleotidyltransferase</keyword>
<evidence type="ECO:0000313" key="10">
    <source>
        <dbReference type="Proteomes" id="UP000663873"/>
    </source>
</evidence>
<dbReference type="Gene3D" id="3.30.70.270">
    <property type="match status" value="1"/>
</dbReference>
<dbReference type="PANTHER" id="PTHR24559">
    <property type="entry name" value="TRANSPOSON TY3-I GAG-POL POLYPROTEIN"/>
    <property type="match status" value="1"/>
</dbReference>
<dbReference type="PROSITE" id="PS50878">
    <property type="entry name" value="RT_POL"/>
    <property type="match status" value="1"/>
</dbReference>
<gene>
    <name evidence="9" type="ORF">UJA718_LOCUS41573</name>
</gene>
<name>A0A821PRV2_9BILA</name>